<dbReference type="Pfam" id="PF00593">
    <property type="entry name" value="TonB_dep_Rec_b-barrel"/>
    <property type="match status" value="1"/>
</dbReference>
<comment type="caution">
    <text evidence="7">The sequence shown here is derived from an EMBL/GenBank/DDBJ whole genome shotgun (WGS) entry which is preliminary data.</text>
</comment>
<dbReference type="Gene3D" id="3.55.50.30">
    <property type="match status" value="1"/>
</dbReference>
<dbReference type="Gene3D" id="2.60.40.1120">
    <property type="entry name" value="Carboxypeptidase-like, regulatory domain"/>
    <property type="match status" value="1"/>
</dbReference>
<evidence type="ECO:0000256" key="4">
    <source>
        <dbReference type="RuleBase" id="RU003357"/>
    </source>
</evidence>
<dbReference type="InterPro" id="IPR000531">
    <property type="entry name" value="Beta-barrel_TonB"/>
</dbReference>
<dbReference type="Pfam" id="PF13620">
    <property type="entry name" value="CarboxypepD_reg"/>
    <property type="match status" value="1"/>
</dbReference>
<dbReference type="Gene3D" id="2.40.170.20">
    <property type="entry name" value="TonB-dependent receptor, beta-barrel domain"/>
    <property type="match status" value="1"/>
</dbReference>
<dbReference type="PANTHER" id="PTHR40980">
    <property type="entry name" value="PLUG DOMAIN-CONTAINING PROTEIN"/>
    <property type="match status" value="1"/>
</dbReference>
<dbReference type="InterPro" id="IPR008969">
    <property type="entry name" value="CarboxyPept-like_regulatory"/>
</dbReference>
<keyword evidence="7" id="KW-0675">Receptor</keyword>
<evidence type="ECO:0000259" key="5">
    <source>
        <dbReference type="Pfam" id="PF00593"/>
    </source>
</evidence>
<dbReference type="InterPro" id="IPR037066">
    <property type="entry name" value="Plug_dom_sf"/>
</dbReference>
<keyword evidence="8" id="KW-1185">Reference proteome</keyword>
<evidence type="ECO:0000313" key="8">
    <source>
        <dbReference type="Proteomes" id="UP001597138"/>
    </source>
</evidence>
<proteinExistence type="inferred from homology"/>
<evidence type="ECO:0000313" key="7">
    <source>
        <dbReference type="EMBL" id="MFD1604457.1"/>
    </source>
</evidence>
<evidence type="ECO:0000256" key="2">
    <source>
        <dbReference type="ARBA" id="ARBA00023136"/>
    </source>
</evidence>
<dbReference type="SUPFAM" id="SSF56935">
    <property type="entry name" value="Porins"/>
    <property type="match status" value="1"/>
</dbReference>
<sequence>MYKRHLIVVILLLQFFTISTLQSQTLNKEFPAETLDKRLTKMTQESKINILFDLNVVKEVNIPAYKAKNQTWEQILQATLSSTNFTLKKSGSSYIIIKKAVPVKKLQPGSIKGTVTDVQGVLLPGATLQITGPVNLTTISGNDGTYSFSLQPGTYTLEARYISFQTQRITNLVVTENNTTPLNIVLKDNSDQSLSEVVVTSTYKKTAASTDGLFKQQQKAAQMSDGISAEQIAKTPDNDVAASLKRITGVTTIADKFVVVRSLGERWNTAVMDGIILPSTDFNNNFSFDIIPTAMVESVVVSKTATPDMNASFAGGYIEIKTKDIPNKDFFSFNWGSSYNSIATFQPFLTRQNGKNDYFGYDDGTRNFPQGLQPSDFNTENFFEQSKRFTNDNFTTYKTTGDPGSSFQLAFGKKFELKNNNKWGFAGALSSRYEQTILDIDHTARSNWMYNAIRTDDTMPTRFFNYKNQGASYTTSSTVAGMLNFGLQLGKNRFSFRNSYTHTADISLTQITGWNEQSDFASDDSYYYFYNGVLPEGTSLESIALPRTTQYNYPIYQQLLQNKLEGNHKLGNTTDLNWFAARTAVEYDMKDFTSNIKYYGLSGNEMYAFYRIYNPSTPIVRQNIDNDSEDYNFGANITFQLNKEYFKNTIKAGYFGAVRDNTNQQTAASLIVDENRPNIPASERNILQFYSLAELLDGTHYEPGQVGWSVKSFYGGKYHGKVSQHAPFLMFDQRMGTQWRLVWGARAEYYKYELLQTQRENPVEDGFDEKQLDDKLWEFLPSANFTYSPTSNMNMRLAYSRSVIRPSFQERTAIPFYDPIASARIINASGVLSTIVNNYDFKWEWFPGLGEILSFGVYHKKFINPIERLGYRSPEGSLELYVVNSKQAVLTGFEAEIRKSFGFMGQNPFLDRFFVSANFTFNDTKVTGYIDRFGNYGQEDAPTYKANRPLYGQTPWAYNVGFAYDGERFGVNIVQNAKGDQYITVGHNYMDEEIQRPYSTTDAQLSYRFLKDKNFQVKFNVKNLFNTPIETYNNYLSYMTVNPKWEDTEGNNLAPRDRYILSAGTSKKYDKNTDELMFKAYRGATLSLNMTYSF</sequence>
<evidence type="ECO:0000256" key="1">
    <source>
        <dbReference type="ARBA" id="ARBA00004442"/>
    </source>
</evidence>
<dbReference type="InterPro" id="IPR036942">
    <property type="entry name" value="Beta-barrel_TonB_sf"/>
</dbReference>
<organism evidence="7 8">
    <name type="scientific">Flavobacterium artemisiae</name>
    <dbReference type="NCBI Taxonomy" id="2126556"/>
    <lineage>
        <taxon>Bacteria</taxon>
        <taxon>Pseudomonadati</taxon>
        <taxon>Bacteroidota</taxon>
        <taxon>Flavobacteriia</taxon>
        <taxon>Flavobacteriales</taxon>
        <taxon>Flavobacteriaceae</taxon>
        <taxon>Flavobacterium</taxon>
    </lineage>
</organism>
<feature type="domain" description="TonB-dependent receptor-like beta-barrel" evidence="5">
    <location>
        <begin position="600"/>
        <end position="1024"/>
    </location>
</feature>
<name>A0ABW4HGG7_9FLAO</name>
<dbReference type="EMBL" id="JBHUDZ010000016">
    <property type="protein sequence ID" value="MFD1604457.1"/>
    <property type="molecule type" value="Genomic_DNA"/>
</dbReference>
<dbReference type="Proteomes" id="UP001597138">
    <property type="component" value="Unassembled WGS sequence"/>
</dbReference>
<keyword evidence="2 4" id="KW-0472">Membrane</keyword>
<dbReference type="InterPro" id="IPR012910">
    <property type="entry name" value="Plug_dom"/>
</dbReference>
<keyword evidence="4" id="KW-0798">TonB box</keyword>
<comment type="similarity">
    <text evidence="4">Belongs to the TonB-dependent receptor family.</text>
</comment>
<reference evidence="8" key="1">
    <citation type="journal article" date="2019" name="Int. J. Syst. Evol. Microbiol.">
        <title>The Global Catalogue of Microorganisms (GCM) 10K type strain sequencing project: providing services to taxonomists for standard genome sequencing and annotation.</title>
        <authorList>
            <consortium name="The Broad Institute Genomics Platform"/>
            <consortium name="The Broad Institute Genome Sequencing Center for Infectious Disease"/>
            <person name="Wu L."/>
            <person name="Ma J."/>
        </authorList>
    </citation>
    <scope>NUCLEOTIDE SEQUENCE [LARGE SCALE GENOMIC DNA]</scope>
    <source>
        <strain evidence="8">CCUG 70865</strain>
    </source>
</reference>
<keyword evidence="3" id="KW-0998">Cell outer membrane</keyword>
<dbReference type="PANTHER" id="PTHR40980:SF4">
    <property type="entry name" value="TONB-DEPENDENT RECEPTOR-LIKE BETA-BARREL DOMAIN-CONTAINING PROTEIN"/>
    <property type="match status" value="1"/>
</dbReference>
<evidence type="ECO:0000256" key="3">
    <source>
        <dbReference type="ARBA" id="ARBA00023237"/>
    </source>
</evidence>
<evidence type="ECO:0000259" key="6">
    <source>
        <dbReference type="Pfam" id="PF07715"/>
    </source>
</evidence>
<comment type="subcellular location">
    <subcellularLocation>
        <location evidence="1 4">Cell outer membrane</location>
    </subcellularLocation>
</comment>
<dbReference type="Gene3D" id="2.170.130.10">
    <property type="entry name" value="TonB-dependent receptor, plug domain"/>
    <property type="match status" value="1"/>
</dbReference>
<dbReference type="RefSeq" id="WP_379815547.1">
    <property type="nucleotide sequence ID" value="NZ_JBHUDZ010000016.1"/>
</dbReference>
<protein>
    <submittedName>
        <fullName evidence="7">TonB-dependent receptor domain-containing protein</fullName>
    </submittedName>
</protein>
<accession>A0ABW4HGG7</accession>
<dbReference type="SUPFAM" id="SSF49464">
    <property type="entry name" value="Carboxypeptidase regulatory domain-like"/>
    <property type="match status" value="1"/>
</dbReference>
<gene>
    <name evidence="7" type="ORF">ACFSC2_17100</name>
</gene>
<feature type="domain" description="TonB-dependent receptor plug" evidence="6">
    <location>
        <begin position="217"/>
        <end position="316"/>
    </location>
</feature>
<dbReference type="Pfam" id="PF07715">
    <property type="entry name" value="Plug"/>
    <property type="match status" value="1"/>
</dbReference>